<keyword evidence="3" id="KW-1185">Reference proteome</keyword>
<dbReference type="PANTHER" id="PTHR13369:SF3">
    <property type="entry name" value="METHYLTRANSFERASE DOMAIN-CONTAINING PROTEIN"/>
    <property type="match status" value="1"/>
</dbReference>
<dbReference type="SUPFAM" id="SSF53335">
    <property type="entry name" value="S-adenosyl-L-methionine-dependent methyltransferases"/>
    <property type="match status" value="1"/>
</dbReference>
<dbReference type="STRING" id="1915309.AXG55_12985"/>
<organism evidence="2 3">
    <name type="scientific">Silvanigrella aquatica</name>
    <dbReference type="NCBI Taxonomy" id="1915309"/>
    <lineage>
        <taxon>Bacteria</taxon>
        <taxon>Pseudomonadati</taxon>
        <taxon>Bdellovibrionota</taxon>
        <taxon>Oligoflexia</taxon>
        <taxon>Silvanigrellales</taxon>
        <taxon>Silvanigrellaceae</taxon>
        <taxon>Silvanigrella</taxon>
    </lineage>
</organism>
<dbReference type="GO" id="GO:0005737">
    <property type="term" value="C:cytoplasm"/>
    <property type="evidence" value="ECO:0007669"/>
    <property type="project" value="TreeGrafter"/>
</dbReference>
<dbReference type="EMBL" id="CP017834">
    <property type="protein sequence ID" value="APJ04761.1"/>
    <property type="molecule type" value="Genomic_DNA"/>
</dbReference>
<dbReference type="OrthoDB" id="5502211at2"/>
<dbReference type="RefSeq" id="WP_148698519.1">
    <property type="nucleotide sequence ID" value="NZ_CP017834.1"/>
</dbReference>
<evidence type="ECO:0000259" key="1">
    <source>
        <dbReference type="Pfam" id="PF13679"/>
    </source>
</evidence>
<dbReference type="Gene3D" id="3.40.50.150">
    <property type="entry name" value="Vaccinia Virus protein VP39"/>
    <property type="match status" value="1"/>
</dbReference>
<dbReference type="Proteomes" id="UP000184731">
    <property type="component" value="Chromosome"/>
</dbReference>
<dbReference type="CDD" id="cd02440">
    <property type="entry name" value="AdoMet_MTases"/>
    <property type="match status" value="1"/>
</dbReference>
<dbReference type="KEGG" id="saqi:AXG55_12985"/>
<dbReference type="AlphaFoldDB" id="A0A1L4D3I2"/>
<gene>
    <name evidence="2" type="ORF">AXG55_12985</name>
</gene>
<proteinExistence type="predicted"/>
<reference evidence="2 3" key="1">
    <citation type="submission" date="2016-10" db="EMBL/GenBank/DDBJ databases">
        <title>Silvanigrella aquatica sp. nov., isolated from a freshwater lake located in the Black Forest, Germany, description of Silvanigrellaceae fam. nov., Silvanigrellales ord. nov., reclassification of the order Bdellovibrionales in the class Oligoflexia, reclassification of the families Bacteriovoracaceae and Halobacteriovoraceae in the new order Bacteriovoracales ord. nov., and reclassification of the family Pseudobacteriovoracaceae in the order Oligoflexiales.</title>
        <authorList>
            <person name="Hahn M.W."/>
            <person name="Schmidt J."/>
            <person name="Koll U."/>
            <person name="Rohde M."/>
            <person name="Verbag S."/>
            <person name="Pitt A."/>
            <person name="Nakai R."/>
            <person name="Naganuma T."/>
            <person name="Lang E."/>
        </authorList>
    </citation>
    <scope>NUCLEOTIDE SEQUENCE [LARGE SCALE GENOMIC DNA]</scope>
    <source>
        <strain evidence="2 3">MWH-Nonnen-W8red</strain>
    </source>
</reference>
<sequence>MEIYKKPPEFKELAEKWWTPERLKKIMGDKHYTITPLNAPLLLRTLGLLNSDATMSPDNLKKFIQINHMFNLLEAHFEDLLKRHKVVRILDAGCGKSYLTFLLAWYFKEKCKHPAEIIGVDTNTKIIKSNIEKAEKLGFQDVLQFEAASMLTYKWNKETRPHAVIALHACDTATDMAMAFAIKEKADFIAVAPCCQAELARKWKEIDKNHPLTPIYQTPQVRREVAAHFTDVLRICLTRSKGYEVTATEFVPSTHTPKNRLITCVRRGNYLDSATQEYTSLKEYIGNNSITLEDLLENNME</sequence>
<dbReference type="InterPro" id="IPR025714">
    <property type="entry name" value="Methyltranfer_dom"/>
</dbReference>
<evidence type="ECO:0000313" key="3">
    <source>
        <dbReference type="Proteomes" id="UP000184731"/>
    </source>
</evidence>
<accession>A0A1L4D3I2</accession>
<dbReference type="PANTHER" id="PTHR13369">
    <property type="match status" value="1"/>
</dbReference>
<name>A0A1L4D3I2_9BACT</name>
<evidence type="ECO:0000313" key="2">
    <source>
        <dbReference type="EMBL" id="APJ04761.1"/>
    </source>
</evidence>
<dbReference type="InterPro" id="IPR029063">
    <property type="entry name" value="SAM-dependent_MTases_sf"/>
</dbReference>
<feature type="domain" description="Methyltransferase" evidence="1">
    <location>
        <begin position="61"/>
        <end position="201"/>
    </location>
</feature>
<dbReference type="Pfam" id="PF13679">
    <property type="entry name" value="Methyltransf_32"/>
    <property type="match status" value="1"/>
</dbReference>
<protein>
    <recommendedName>
        <fullName evidence="1">Methyltransferase domain-containing protein</fullName>
    </recommendedName>
</protein>